<dbReference type="OrthoDB" id="8371071at2"/>
<organism evidence="1 2">
    <name type="scientific">Devosia enhydra</name>
    <dbReference type="NCBI Taxonomy" id="665118"/>
    <lineage>
        <taxon>Bacteria</taxon>
        <taxon>Pseudomonadati</taxon>
        <taxon>Pseudomonadota</taxon>
        <taxon>Alphaproteobacteria</taxon>
        <taxon>Hyphomicrobiales</taxon>
        <taxon>Devosiaceae</taxon>
        <taxon>Devosia</taxon>
    </lineage>
</organism>
<dbReference type="STRING" id="665118.SAMN02983003_1076"/>
<proteinExistence type="predicted"/>
<sequence>MASPDRLHQILADNLKVHLAGRPMRVPEPLRPLWGWFAELSAARSWHANGPNPITFAEIEAYGRLMGWPFRPQDVAAIRKLDEVWLAATLARMAPEGGKARPVPTQPLTTAAFDAVFG</sequence>
<name>A0A1K2HVK2_9HYPH</name>
<protein>
    <submittedName>
        <fullName evidence="1">Uncharacterized protein</fullName>
    </submittedName>
</protein>
<dbReference type="RefSeq" id="WP_072339658.1">
    <property type="nucleotide sequence ID" value="NZ_FPKU01000001.1"/>
</dbReference>
<dbReference type="InterPro" id="IPR056919">
    <property type="entry name" value="Phage_TAC_18"/>
</dbReference>
<gene>
    <name evidence="1" type="ORF">SAMN02983003_1076</name>
</gene>
<evidence type="ECO:0000313" key="1">
    <source>
        <dbReference type="EMBL" id="SFZ82436.1"/>
    </source>
</evidence>
<evidence type="ECO:0000313" key="2">
    <source>
        <dbReference type="Proteomes" id="UP000183447"/>
    </source>
</evidence>
<dbReference type="AlphaFoldDB" id="A0A1K2HVK2"/>
<keyword evidence="2" id="KW-1185">Reference proteome</keyword>
<dbReference type="Proteomes" id="UP000183447">
    <property type="component" value="Unassembled WGS sequence"/>
</dbReference>
<accession>A0A1K2HVK2</accession>
<dbReference type="Pfam" id="PF23812">
    <property type="entry name" value="Phage_TAC_18"/>
    <property type="match status" value="1"/>
</dbReference>
<dbReference type="EMBL" id="FPKU01000001">
    <property type="protein sequence ID" value="SFZ82436.1"/>
    <property type="molecule type" value="Genomic_DNA"/>
</dbReference>
<reference evidence="1 2" key="1">
    <citation type="submission" date="2016-11" db="EMBL/GenBank/DDBJ databases">
        <authorList>
            <person name="Jaros S."/>
            <person name="Januszkiewicz K."/>
            <person name="Wedrychowicz H."/>
        </authorList>
    </citation>
    <scope>NUCLEOTIDE SEQUENCE [LARGE SCALE GENOMIC DNA]</scope>
    <source>
        <strain evidence="1 2">ATCC 23634</strain>
    </source>
</reference>